<dbReference type="InterPro" id="IPR029068">
    <property type="entry name" value="Glyas_Bleomycin-R_OHBP_Dase"/>
</dbReference>
<dbReference type="Gene3D" id="3.10.180.10">
    <property type="entry name" value="2,3-Dihydroxybiphenyl 1,2-Dioxygenase, domain 1"/>
    <property type="match status" value="1"/>
</dbReference>
<dbReference type="CDD" id="cd07247">
    <property type="entry name" value="SgaA_N_like"/>
    <property type="match status" value="1"/>
</dbReference>
<comment type="caution">
    <text evidence="2">The sequence shown here is derived from an EMBL/GenBank/DDBJ whole genome shotgun (WGS) entry which is preliminary data.</text>
</comment>
<dbReference type="PANTHER" id="PTHR33993:SF2">
    <property type="entry name" value="VOC DOMAIN-CONTAINING PROTEIN"/>
    <property type="match status" value="1"/>
</dbReference>
<evidence type="ECO:0000313" key="3">
    <source>
        <dbReference type="Proteomes" id="UP000286482"/>
    </source>
</evidence>
<evidence type="ECO:0000313" key="2">
    <source>
        <dbReference type="EMBL" id="RKF17545.1"/>
    </source>
</evidence>
<dbReference type="Pfam" id="PF00903">
    <property type="entry name" value="Glyoxalase"/>
    <property type="match status" value="1"/>
</dbReference>
<evidence type="ECO:0000259" key="1">
    <source>
        <dbReference type="Pfam" id="PF00903"/>
    </source>
</evidence>
<sequence>MNSYISIFEIPALDISRAINFYQAILGINIEKMEIPGMEMGILPYENQAVTGVILKQEGFQPSSNGVTIYLNGGDNLQVILDEVVKNHGEIIIPKTAHADESGFFAIFLDSEGNRLGLHSPN</sequence>
<dbReference type="Proteomes" id="UP000286482">
    <property type="component" value="Unassembled WGS sequence"/>
</dbReference>
<protein>
    <submittedName>
        <fullName evidence="2">VOC family protein</fullName>
    </submittedName>
</protein>
<dbReference type="OrthoDB" id="8776491at2"/>
<dbReference type="EMBL" id="RAQO01000007">
    <property type="protein sequence ID" value="RKF17545.1"/>
    <property type="molecule type" value="Genomic_DNA"/>
</dbReference>
<dbReference type="InterPro" id="IPR004360">
    <property type="entry name" value="Glyas_Fos-R_dOase_dom"/>
</dbReference>
<proteinExistence type="predicted"/>
<dbReference type="InterPro" id="IPR052164">
    <property type="entry name" value="Anthracycline_SecMetBiosynth"/>
</dbReference>
<gene>
    <name evidence="2" type="ORF">DBZ36_13585</name>
</gene>
<dbReference type="PANTHER" id="PTHR33993">
    <property type="entry name" value="GLYOXALASE-RELATED"/>
    <property type="match status" value="1"/>
</dbReference>
<organism evidence="2 3">
    <name type="scientific">Alginatibacterium sediminis</name>
    <dbReference type="NCBI Taxonomy" id="2164068"/>
    <lineage>
        <taxon>Bacteria</taxon>
        <taxon>Pseudomonadati</taxon>
        <taxon>Pseudomonadota</taxon>
        <taxon>Gammaproteobacteria</taxon>
        <taxon>Alteromonadales</taxon>
        <taxon>Alteromonadaceae</taxon>
        <taxon>Alginatibacterium</taxon>
    </lineage>
</organism>
<dbReference type="AlphaFoldDB" id="A0A420EA49"/>
<accession>A0A420EA49</accession>
<dbReference type="SUPFAM" id="SSF54593">
    <property type="entry name" value="Glyoxalase/Bleomycin resistance protein/Dihydroxybiphenyl dioxygenase"/>
    <property type="match status" value="1"/>
</dbReference>
<name>A0A420EA49_9ALTE</name>
<keyword evidence="3" id="KW-1185">Reference proteome</keyword>
<feature type="domain" description="Glyoxalase/fosfomycin resistance/dioxygenase" evidence="1">
    <location>
        <begin position="9"/>
        <end position="116"/>
    </location>
</feature>
<reference evidence="2 3" key="1">
    <citation type="submission" date="2018-09" db="EMBL/GenBank/DDBJ databases">
        <authorList>
            <person name="Wang Z."/>
        </authorList>
    </citation>
    <scope>NUCLEOTIDE SEQUENCE [LARGE SCALE GENOMIC DNA]</scope>
    <source>
        <strain evidence="2 3">ALS 81</strain>
    </source>
</reference>